<evidence type="ECO:0000313" key="4">
    <source>
        <dbReference type="EMBL" id="MBV2358236.1"/>
    </source>
</evidence>
<keyword evidence="5" id="KW-1185">Reference proteome</keyword>
<evidence type="ECO:0000259" key="3">
    <source>
        <dbReference type="PROSITE" id="PS51186"/>
    </source>
</evidence>
<dbReference type="PROSITE" id="PS51186">
    <property type="entry name" value="GNAT"/>
    <property type="match status" value="1"/>
</dbReference>
<reference evidence="4" key="1">
    <citation type="submission" date="2021-06" db="EMBL/GenBank/DDBJ databases">
        <title>Thalassococcus sp. CAU 1522 isolated from sea sand, Republic of Korea.</title>
        <authorList>
            <person name="Kim W."/>
        </authorList>
    </citation>
    <scope>NUCLEOTIDE SEQUENCE</scope>
    <source>
        <strain evidence="4">CAU 1522</strain>
    </source>
</reference>
<dbReference type="CDD" id="cd04301">
    <property type="entry name" value="NAT_SF"/>
    <property type="match status" value="1"/>
</dbReference>
<evidence type="ECO:0000256" key="1">
    <source>
        <dbReference type="ARBA" id="ARBA00022679"/>
    </source>
</evidence>
<organism evidence="4 5">
    <name type="scientific">Thalassococcus arenae</name>
    <dbReference type="NCBI Taxonomy" id="2851652"/>
    <lineage>
        <taxon>Bacteria</taxon>
        <taxon>Pseudomonadati</taxon>
        <taxon>Pseudomonadota</taxon>
        <taxon>Alphaproteobacteria</taxon>
        <taxon>Rhodobacterales</taxon>
        <taxon>Roseobacteraceae</taxon>
        <taxon>Thalassococcus</taxon>
    </lineage>
</organism>
<accession>A0ABS6N2K1</accession>
<evidence type="ECO:0000313" key="5">
    <source>
        <dbReference type="Proteomes" id="UP001166293"/>
    </source>
</evidence>
<keyword evidence="1" id="KW-0808">Transferase</keyword>
<sequence length="168" mass="18466">MIAIADPASPQDFDAVRRLCWDYRAFLLTLGPDDKRAVLAAYPQEKYTALMDRIATEHAPPAGGIKLARHQGKAIGCGMFHTVLPGTAEIKRVYVAPAARSLGAGRALMLALIDQCRAQGFQRIVMDTGQPLQAAARLYDDLGFRRRGPYTDMPAEIAARMLFFEMAL</sequence>
<feature type="domain" description="N-acetyltransferase" evidence="3">
    <location>
        <begin position="3"/>
        <end position="168"/>
    </location>
</feature>
<dbReference type="EMBL" id="JAHRWL010000001">
    <property type="protein sequence ID" value="MBV2358236.1"/>
    <property type="molecule type" value="Genomic_DNA"/>
</dbReference>
<dbReference type="InterPro" id="IPR000182">
    <property type="entry name" value="GNAT_dom"/>
</dbReference>
<gene>
    <name evidence="4" type="ORF">KUH32_00475</name>
</gene>
<proteinExistence type="predicted"/>
<comment type="caution">
    <text evidence="4">The sequence shown here is derived from an EMBL/GenBank/DDBJ whole genome shotgun (WGS) entry which is preliminary data.</text>
</comment>
<dbReference type="InterPro" id="IPR050832">
    <property type="entry name" value="Bact_Acetyltransf"/>
</dbReference>
<dbReference type="Proteomes" id="UP001166293">
    <property type="component" value="Unassembled WGS sequence"/>
</dbReference>
<keyword evidence="2" id="KW-0012">Acyltransferase</keyword>
<protein>
    <submittedName>
        <fullName evidence="4">GNAT family N-acetyltransferase</fullName>
    </submittedName>
</protein>
<name>A0ABS6N2K1_9RHOB</name>
<evidence type="ECO:0000256" key="2">
    <source>
        <dbReference type="ARBA" id="ARBA00023315"/>
    </source>
</evidence>
<dbReference type="RefSeq" id="WP_217776114.1">
    <property type="nucleotide sequence ID" value="NZ_JAHRWL010000001.1"/>
</dbReference>
<dbReference type="PANTHER" id="PTHR43877:SF2">
    <property type="entry name" value="AMINOALKYLPHOSPHONATE N-ACETYLTRANSFERASE-RELATED"/>
    <property type="match status" value="1"/>
</dbReference>
<dbReference type="Pfam" id="PF00583">
    <property type="entry name" value="Acetyltransf_1"/>
    <property type="match status" value="1"/>
</dbReference>
<dbReference type="PANTHER" id="PTHR43877">
    <property type="entry name" value="AMINOALKYLPHOSPHONATE N-ACETYLTRANSFERASE-RELATED-RELATED"/>
    <property type="match status" value="1"/>
</dbReference>